<name>A0A9P4Q4L1_9PEZI</name>
<protein>
    <submittedName>
        <fullName evidence="5">NAD(P)-binding protein</fullName>
    </submittedName>
</protein>
<comment type="similarity">
    <text evidence="1">Belongs to the short-chain dehydrogenases/reductases (SDR) family.</text>
</comment>
<dbReference type="InterPro" id="IPR002347">
    <property type="entry name" value="SDR_fam"/>
</dbReference>
<dbReference type="PANTHER" id="PTHR43618:SF18">
    <property type="entry name" value="SHORT CHAIN DEHYDROGENASE_REDUCTASE FAMILY (AFU_ORTHOLOGUE AFUA_5G12480)"/>
    <property type="match status" value="1"/>
</dbReference>
<keyword evidence="6" id="KW-1185">Reference proteome</keyword>
<dbReference type="InterPro" id="IPR036291">
    <property type="entry name" value="NAD(P)-bd_dom_sf"/>
</dbReference>
<organism evidence="5 6">
    <name type="scientific">Polychaeton citri CBS 116435</name>
    <dbReference type="NCBI Taxonomy" id="1314669"/>
    <lineage>
        <taxon>Eukaryota</taxon>
        <taxon>Fungi</taxon>
        <taxon>Dikarya</taxon>
        <taxon>Ascomycota</taxon>
        <taxon>Pezizomycotina</taxon>
        <taxon>Dothideomycetes</taxon>
        <taxon>Dothideomycetidae</taxon>
        <taxon>Capnodiales</taxon>
        <taxon>Capnodiaceae</taxon>
        <taxon>Polychaeton</taxon>
    </lineage>
</organism>
<evidence type="ECO:0000256" key="3">
    <source>
        <dbReference type="ARBA" id="ARBA00023002"/>
    </source>
</evidence>
<sequence length="291" mass="30639">MNPANLFSVKDMVVVITGGATGIGFMMTQAFALNGAAKVYIVGRRKEKLDEAAKASPHGNIIPVVGDVTSKESLCNVAEEVKKDAGYVNLVICNSGMMISPIGVKSTEVPLEEFAKSALQQKTEDWNTNFATNSTSIMFTTFAFLELLDAGNKKGNCAGRHSQVLVTSSIAGYSRQTGSNMAYASSKAAATHMVKHLSSTLAPYAIRVNAIAPGLFPSELAGGLISNGNPTKKDTSEEGAFPRSFIPAERTGRPEDIAGTVLYLASPAGAYLNGNITVIDGGRVGQLFSTY</sequence>
<evidence type="ECO:0000313" key="6">
    <source>
        <dbReference type="Proteomes" id="UP000799441"/>
    </source>
</evidence>
<comment type="caution">
    <text evidence="5">The sequence shown here is derived from an EMBL/GenBank/DDBJ whole genome shotgun (WGS) entry which is preliminary data.</text>
</comment>
<keyword evidence="4" id="KW-0472">Membrane</keyword>
<dbReference type="EMBL" id="MU003814">
    <property type="protein sequence ID" value="KAF2719228.1"/>
    <property type="molecule type" value="Genomic_DNA"/>
</dbReference>
<accession>A0A9P4Q4L1</accession>
<dbReference type="GO" id="GO:0016491">
    <property type="term" value="F:oxidoreductase activity"/>
    <property type="evidence" value="ECO:0007669"/>
    <property type="project" value="UniProtKB-KW"/>
</dbReference>
<gene>
    <name evidence="5" type="ORF">K431DRAFT_305387</name>
</gene>
<dbReference type="InterPro" id="IPR020904">
    <property type="entry name" value="Sc_DH/Rdtase_CS"/>
</dbReference>
<dbReference type="Pfam" id="PF13561">
    <property type="entry name" value="adh_short_C2"/>
    <property type="match status" value="1"/>
</dbReference>
<evidence type="ECO:0000256" key="1">
    <source>
        <dbReference type="ARBA" id="ARBA00006484"/>
    </source>
</evidence>
<proteinExistence type="inferred from homology"/>
<feature type="transmembrane region" description="Helical" evidence="4">
    <location>
        <begin position="12"/>
        <end position="36"/>
    </location>
</feature>
<evidence type="ECO:0000313" key="5">
    <source>
        <dbReference type="EMBL" id="KAF2719228.1"/>
    </source>
</evidence>
<dbReference type="AlphaFoldDB" id="A0A9P4Q4L1"/>
<evidence type="ECO:0000256" key="2">
    <source>
        <dbReference type="ARBA" id="ARBA00022857"/>
    </source>
</evidence>
<dbReference type="Proteomes" id="UP000799441">
    <property type="component" value="Unassembled WGS sequence"/>
</dbReference>
<keyword evidence="4" id="KW-1133">Transmembrane helix</keyword>
<dbReference type="PANTHER" id="PTHR43618">
    <property type="entry name" value="7-ALPHA-HYDROXYSTEROID DEHYDROGENASE"/>
    <property type="match status" value="1"/>
</dbReference>
<evidence type="ECO:0000256" key="4">
    <source>
        <dbReference type="SAM" id="Phobius"/>
    </source>
</evidence>
<dbReference type="Gene3D" id="3.40.50.720">
    <property type="entry name" value="NAD(P)-binding Rossmann-like Domain"/>
    <property type="match status" value="1"/>
</dbReference>
<dbReference type="SUPFAM" id="SSF51735">
    <property type="entry name" value="NAD(P)-binding Rossmann-fold domains"/>
    <property type="match status" value="1"/>
</dbReference>
<keyword evidence="2" id="KW-0521">NADP</keyword>
<keyword evidence="4" id="KW-0812">Transmembrane</keyword>
<keyword evidence="3" id="KW-0560">Oxidoreductase</keyword>
<dbReference type="OrthoDB" id="2898618at2759"/>
<dbReference type="PROSITE" id="PS00061">
    <property type="entry name" value="ADH_SHORT"/>
    <property type="match status" value="1"/>
</dbReference>
<dbReference type="PRINTS" id="PR00081">
    <property type="entry name" value="GDHRDH"/>
</dbReference>
<reference evidence="5" key="1">
    <citation type="journal article" date="2020" name="Stud. Mycol.">
        <title>101 Dothideomycetes genomes: a test case for predicting lifestyles and emergence of pathogens.</title>
        <authorList>
            <person name="Haridas S."/>
            <person name="Albert R."/>
            <person name="Binder M."/>
            <person name="Bloem J."/>
            <person name="Labutti K."/>
            <person name="Salamov A."/>
            <person name="Andreopoulos B."/>
            <person name="Baker S."/>
            <person name="Barry K."/>
            <person name="Bills G."/>
            <person name="Bluhm B."/>
            <person name="Cannon C."/>
            <person name="Castanera R."/>
            <person name="Culley D."/>
            <person name="Daum C."/>
            <person name="Ezra D."/>
            <person name="Gonzalez J."/>
            <person name="Henrissat B."/>
            <person name="Kuo A."/>
            <person name="Liang C."/>
            <person name="Lipzen A."/>
            <person name="Lutzoni F."/>
            <person name="Magnuson J."/>
            <person name="Mondo S."/>
            <person name="Nolan M."/>
            <person name="Ohm R."/>
            <person name="Pangilinan J."/>
            <person name="Park H.-J."/>
            <person name="Ramirez L."/>
            <person name="Alfaro M."/>
            <person name="Sun H."/>
            <person name="Tritt A."/>
            <person name="Yoshinaga Y."/>
            <person name="Zwiers L.-H."/>
            <person name="Turgeon B."/>
            <person name="Goodwin S."/>
            <person name="Spatafora J."/>
            <person name="Crous P."/>
            <person name="Grigoriev I."/>
        </authorList>
    </citation>
    <scope>NUCLEOTIDE SEQUENCE</scope>
    <source>
        <strain evidence="5">CBS 116435</strain>
    </source>
</reference>
<dbReference type="InterPro" id="IPR052178">
    <property type="entry name" value="Sec_Metab_Biosynth_SDR"/>
</dbReference>